<sequence length="342" mass="38427">MKNYTVFIADDYKIPEIMDEIAVRLEEKGIHVIRGPKTKKGKRLMYPNESLEELFGNADVAMFSSRSICDNRIIEMAPKLRGIVNPTIAVDTIDVKLATEKGILVGNGAIPENYIEMSEATVMLMLMLMYDPFKSMRLLREDLPEPSLHEHWARMMYKKTVGLLGLGRIGREVADRLAAWNMDIIAYDPYIDRKNVPDYIEMVDLDTLYARSDILGVFLIVTDETRGMINGEAFGKMKDGVRFVNTSRGQVVDEDALAEALKSGKVASAALDTFQVEPLPKDSPLRKMDNVILTPHIVGHALECQLKLPEAAVENIMNILDGVPPKYLVNPGALEKFQERIK</sequence>
<dbReference type="InterPro" id="IPR006139">
    <property type="entry name" value="D-isomer_2_OHA_DH_cat_dom"/>
</dbReference>
<evidence type="ECO:0000256" key="3">
    <source>
        <dbReference type="ARBA" id="ARBA00023027"/>
    </source>
</evidence>
<dbReference type="PATRIC" id="fig|742734.4.peg.5512"/>
<dbReference type="GO" id="GO:0016616">
    <property type="term" value="F:oxidoreductase activity, acting on the CH-OH group of donors, NAD or NADP as acceptor"/>
    <property type="evidence" value="ECO:0007669"/>
    <property type="project" value="InterPro"/>
</dbReference>
<proteinExistence type="inferred from homology"/>
<dbReference type="SUPFAM" id="SSF51735">
    <property type="entry name" value="NAD(P)-binding Rossmann-fold domains"/>
    <property type="match status" value="1"/>
</dbReference>
<feature type="domain" description="D-isomer specific 2-hydroxyacid dehydrogenase catalytic" evidence="5">
    <location>
        <begin position="47"/>
        <end position="330"/>
    </location>
</feature>
<gene>
    <name evidence="7" type="ORF">HMPREF9470_05153</name>
</gene>
<dbReference type="OrthoDB" id="9805416at2"/>
<evidence type="ECO:0000256" key="4">
    <source>
        <dbReference type="RuleBase" id="RU003719"/>
    </source>
</evidence>
<dbReference type="Proteomes" id="UP000037392">
    <property type="component" value="Unassembled WGS sequence"/>
</dbReference>
<evidence type="ECO:0000256" key="1">
    <source>
        <dbReference type="ARBA" id="ARBA00005854"/>
    </source>
</evidence>
<evidence type="ECO:0000259" key="6">
    <source>
        <dbReference type="Pfam" id="PF02826"/>
    </source>
</evidence>
<keyword evidence="2 4" id="KW-0560">Oxidoreductase</keyword>
<accession>A0A0J9BLI8</accession>
<comment type="similarity">
    <text evidence="1 4">Belongs to the D-isomer specific 2-hydroxyacid dehydrogenase family.</text>
</comment>
<evidence type="ECO:0000256" key="2">
    <source>
        <dbReference type="ARBA" id="ARBA00023002"/>
    </source>
</evidence>
<protein>
    <recommendedName>
        <fullName evidence="9">D-isomer specific 2-hydroxyacid dehydrogenase NAD-binding domain-containing protein</fullName>
    </recommendedName>
</protein>
<evidence type="ECO:0000259" key="5">
    <source>
        <dbReference type="Pfam" id="PF00389"/>
    </source>
</evidence>
<dbReference type="Pfam" id="PF02826">
    <property type="entry name" value="2-Hacid_dh_C"/>
    <property type="match status" value="1"/>
</dbReference>
<dbReference type="InterPro" id="IPR050857">
    <property type="entry name" value="D-2-hydroxyacid_DH"/>
</dbReference>
<reference evidence="7 8" key="1">
    <citation type="submission" date="2011-04" db="EMBL/GenBank/DDBJ databases">
        <title>The Genome Sequence of Clostridium citroniae WAL-19142.</title>
        <authorList>
            <consortium name="The Broad Institute Genome Sequencing Platform"/>
            <person name="Earl A."/>
            <person name="Ward D."/>
            <person name="Feldgarden M."/>
            <person name="Gevers D."/>
            <person name="Warren Y.A."/>
            <person name="Tyrrell K.L."/>
            <person name="Citron D.M."/>
            <person name="Goldstein E.J."/>
            <person name="Daigneault M."/>
            <person name="Allen-Vercoe E."/>
            <person name="Young S.K."/>
            <person name="Zeng Q."/>
            <person name="Gargeya S."/>
            <person name="Fitzgerald M."/>
            <person name="Haas B."/>
            <person name="Abouelleil A."/>
            <person name="Alvarado L."/>
            <person name="Arachchi H.M."/>
            <person name="Berlin A."/>
            <person name="Brown A."/>
            <person name="Chapman S.B."/>
            <person name="Chen Z."/>
            <person name="Dunbar C."/>
            <person name="Freedman E."/>
            <person name="Gearin G."/>
            <person name="Gellesch M."/>
            <person name="Goldberg J."/>
            <person name="Griggs A."/>
            <person name="Gujja S."/>
            <person name="Heilman E.R."/>
            <person name="Heiman D."/>
            <person name="Howarth C."/>
            <person name="Larson L."/>
            <person name="Lui A."/>
            <person name="MacDonald P.J."/>
            <person name="Mehta T."/>
            <person name="Montmayeur A."/>
            <person name="Murphy C."/>
            <person name="Neiman D."/>
            <person name="Pearson M."/>
            <person name="Priest M."/>
            <person name="Roberts A."/>
            <person name="Saif S."/>
            <person name="Shea T."/>
            <person name="Shenoy N."/>
            <person name="Sisk P."/>
            <person name="Stolte C."/>
            <person name="Sykes S."/>
            <person name="White J."/>
            <person name="Yandava C."/>
            <person name="Wortman J."/>
            <person name="Nusbaum C."/>
            <person name="Birren B."/>
        </authorList>
    </citation>
    <scope>NUCLEOTIDE SEQUENCE [LARGE SCALE GENOMIC DNA]</scope>
    <source>
        <strain evidence="7 8">WAL-19142</strain>
    </source>
</reference>
<dbReference type="SUPFAM" id="SSF52283">
    <property type="entry name" value="Formate/glycerate dehydrogenase catalytic domain-like"/>
    <property type="match status" value="1"/>
</dbReference>
<comment type="caution">
    <text evidence="7">The sequence shown here is derived from an EMBL/GenBank/DDBJ whole genome shotgun (WGS) entry which is preliminary data.</text>
</comment>
<dbReference type="Gene3D" id="3.40.50.720">
    <property type="entry name" value="NAD(P)-binding Rossmann-like Domain"/>
    <property type="match status" value="2"/>
</dbReference>
<dbReference type="PROSITE" id="PS00671">
    <property type="entry name" value="D_2_HYDROXYACID_DH_3"/>
    <property type="match status" value="1"/>
</dbReference>
<dbReference type="InterPro" id="IPR006140">
    <property type="entry name" value="D-isomer_DH_NAD-bd"/>
</dbReference>
<dbReference type="PANTHER" id="PTHR42789">
    <property type="entry name" value="D-ISOMER SPECIFIC 2-HYDROXYACID DEHYDROGENASE FAMILY PROTEIN (AFU_ORTHOLOGUE AFUA_6G10090)"/>
    <property type="match status" value="1"/>
</dbReference>
<name>A0A0J9BLI8_9FIRM</name>
<dbReference type="GO" id="GO:0051287">
    <property type="term" value="F:NAD binding"/>
    <property type="evidence" value="ECO:0007669"/>
    <property type="project" value="InterPro"/>
</dbReference>
<dbReference type="InterPro" id="IPR036291">
    <property type="entry name" value="NAD(P)-bd_dom_sf"/>
</dbReference>
<feature type="domain" description="D-isomer specific 2-hydroxyacid dehydrogenase NAD-binding" evidence="6">
    <location>
        <begin position="149"/>
        <end position="297"/>
    </location>
</feature>
<evidence type="ECO:0008006" key="9">
    <source>
        <dbReference type="Google" id="ProtNLM"/>
    </source>
</evidence>
<evidence type="ECO:0000313" key="8">
    <source>
        <dbReference type="Proteomes" id="UP000037392"/>
    </source>
</evidence>
<organism evidence="7 8">
    <name type="scientific">[Clostridium] citroniae WAL-19142</name>
    <dbReference type="NCBI Taxonomy" id="742734"/>
    <lineage>
        <taxon>Bacteria</taxon>
        <taxon>Bacillati</taxon>
        <taxon>Bacillota</taxon>
        <taxon>Clostridia</taxon>
        <taxon>Lachnospirales</taxon>
        <taxon>Lachnospiraceae</taxon>
        <taxon>Enterocloster</taxon>
    </lineage>
</organism>
<dbReference type="EMBL" id="ADLK01000047">
    <property type="protein sequence ID" value="KMW12981.1"/>
    <property type="molecule type" value="Genomic_DNA"/>
</dbReference>
<dbReference type="Pfam" id="PF00389">
    <property type="entry name" value="2-Hacid_dh"/>
    <property type="match status" value="1"/>
</dbReference>
<dbReference type="AlphaFoldDB" id="A0A0J9BLI8"/>
<dbReference type="PANTHER" id="PTHR42789:SF1">
    <property type="entry name" value="D-ISOMER SPECIFIC 2-HYDROXYACID DEHYDROGENASE FAMILY PROTEIN (AFU_ORTHOLOGUE AFUA_6G10090)"/>
    <property type="match status" value="1"/>
</dbReference>
<evidence type="ECO:0000313" key="7">
    <source>
        <dbReference type="EMBL" id="KMW12981.1"/>
    </source>
</evidence>
<dbReference type="InterPro" id="IPR029753">
    <property type="entry name" value="D-isomer_DH_CS"/>
</dbReference>
<keyword evidence="3" id="KW-0520">NAD</keyword>